<reference evidence="3" key="1">
    <citation type="journal article" date="2019" name="Int. J. Syst. Evol. Microbiol.">
        <title>The Global Catalogue of Microorganisms (GCM) 10K type strain sequencing project: providing services to taxonomists for standard genome sequencing and annotation.</title>
        <authorList>
            <consortium name="The Broad Institute Genomics Platform"/>
            <consortium name="The Broad Institute Genome Sequencing Center for Infectious Disease"/>
            <person name="Wu L."/>
            <person name="Ma J."/>
        </authorList>
    </citation>
    <scope>NUCLEOTIDE SEQUENCE [LARGE SCALE GENOMIC DNA]</scope>
    <source>
        <strain evidence="3">CCUG 62974</strain>
    </source>
</reference>
<protein>
    <submittedName>
        <fullName evidence="2">Uncharacterized protein</fullName>
    </submittedName>
</protein>
<gene>
    <name evidence="2" type="ORF">ACFQ08_45875</name>
</gene>
<name>A0ABW3E8X6_9ACTN</name>
<comment type="caution">
    <text evidence="2">The sequence shown here is derived from an EMBL/GenBank/DDBJ whole genome shotgun (WGS) entry which is preliminary data.</text>
</comment>
<accession>A0ABW3E8X6</accession>
<dbReference type="EMBL" id="JBHTHX010003606">
    <property type="protein sequence ID" value="MFD0891929.1"/>
    <property type="molecule type" value="Genomic_DNA"/>
</dbReference>
<evidence type="ECO:0000313" key="2">
    <source>
        <dbReference type="EMBL" id="MFD0891929.1"/>
    </source>
</evidence>
<feature type="compositionally biased region" description="Basic and acidic residues" evidence="1">
    <location>
        <begin position="101"/>
        <end position="110"/>
    </location>
</feature>
<proteinExistence type="predicted"/>
<feature type="region of interest" description="Disordered" evidence="1">
    <location>
        <begin position="92"/>
        <end position="114"/>
    </location>
</feature>
<feature type="non-terminal residue" evidence="2">
    <location>
        <position position="1"/>
    </location>
</feature>
<evidence type="ECO:0000256" key="1">
    <source>
        <dbReference type="SAM" id="MobiDB-lite"/>
    </source>
</evidence>
<sequence length="131" mass="14044">PVPVYDERPYDVLVVLDGAQVLRALPGMPQVLRQGPRAGVYTLALDDDQRLLPEECATVADVAEDGTVRLRGGHAAVRDREQVQQGILAEETGGPVLPRQHVTETGDGARDTGSLGVDETFDEIVPLIVPP</sequence>
<dbReference type="Proteomes" id="UP001597024">
    <property type="component" value="Unassembled WGS sequence"/>
</dbReference>
<organism evidence="2 3">
    <name type="scientific">Streptosporangium algeriense</name>
    <dbReference type="NCBI Taxonomy" id="1682748"/>
    <lineage>
        <taxon>Bacteria</taxon>
        <taxon>Bacillati</taxon>
        <taxon>Actinomycetota</taxon>
        <taxon>Actinomycetes</taxon>
        <taxon>Streptosporangiales</taxon>
        <taxon>Streptosporangiaceae</taxon>
        <taxon>Streptosporangium</taxon>
    </lineage>
</organism>
<keyword evidence="3" id="KW-1185">Reference proteome</keyword>
<evidence type="ECO:0000313" key="3">
    <source>
        <dbReference type="Proteomes" id="UP001597024"/>
    </source>
</evidence>